<dbReference type="EMBL" id="UYYB01007621">
    <property type="protein sequence ID" value="VDM68092.1"/>
    <property type="molecule type" value="Genomic_DNA"/>
</dbReference>
<organism evidence="1 2">
    <name type="scientific">Strongylus vulgaris</name>
    <name type="common">Blood worm</name>
    <dbReference type="NCBI Taxonomy" id="40348"/>
    <lineage>
        <taxon>Eukaryota</taxon>
        <taxon>Metazoa</taxon>
        <taxon>Ecdysozoa</taxon>
        <taxon>Nematoda</taxon>
        <taxon>Chromadorea</taxon>
        <taxon>Rhabditida</taxon>
        <taxon>Rhabditina</taxon>
        <taxon>Rhabditomorpha</taxon>
        <taxon>Strongyloidea</taxon>
        <taxon>Strongylidae</taxon>
        <taxon>Strongylus</taxon>
    </lineage>
</organism>
<dbReference type="AlphaFoldDB" id="A0A3P7KKR7"/>
<gene>
    <name evidence="1" type="ORF">SVUK_LOCUS3090</name>
</gene>
<name>A0A3P7KKR7_STRVU</name>
<evidence type="ECO:0000313" key="1">
    <source>
        <dbReference type="EMBL" id="VDM68092.1"/>
    </source>
</evidence>
<dbReference type="Proteomes" id="UP000270094">
    <property type="component" value="Unassembled WGS sequence"/>
</dbReference>
<evidence type="ECO:0000313" key="2">
    <source>
        <dbReference type="Proteomes" id="UP000270094"/>
    </source>
</evidence>
<accession>A0A3P7KKR7</accession>
<reference evidence="1 2" key="1">
    <citation type="submission" date="2018-11" db="EMBL/GenBank/DDBJ databases">
        <authorList>
            <consortium name="Pathogen Informatics"/>
        </authorList>
    </citation>
    <scope>NUCLEOTIDE SEQUENCE [LARGE SCALE GENOMIC DNA]</scope>
</reference>
<keyword evidence="2" id="KW-1185">Reference proteome</keyword>
<sequence length="72" mass="7886">MCGRSSTNRETFPFKDKTLDLAHVSRVGLPTRKRPAEAYSGPGAVAAFMVWVAARTSAGNHWWYFSLANIGA</sequence>
<protein>
    <submittedName>
        <fullName evidence="1">Uncharacterized protein</fullName>
    </submittedName>
</protein>
<proteinExistence type="predicted"/>